<evidence type="ECO:0000313" key="1">
    <source>
        <dbReference type="EMBL" id="MCU7548590.1"/>
    </source>
</evidence>
<dbReference type="Proteomes" id="UP001155483">
    <property type="component" value="Unassembled WGS sequence"/>
</dbReference>
<dbReference type="RefSeq" id="WP_279296036.1">
    <property type="nucleotide sequence ID" value="NZ_JAOTIF010000002.1"/>
</dbReference>
<reference evidence="1" key="1">
    <citation type="submission" date="2022-09" db="EMBL/GenBank/DDBJ databases">
        <authorList>
            <person name="Yuan C."/>
            <person name="Ke Z."/>
        </authorList>
    </citation>
    <scope>NUCLEOTIDE SEQUENCE</scope>
    <source>
        <strain evidence="1">LB-8</strain>
    </source>
</reference>
<name>A0A9X2XU36_9BACT</name>
<comment type="caution">
    <text evidence="1">The sequence shown here is derived from an EMBL/GenBank/DDBJ whole genome shotgun (WGS) entry which is preliminary data.</text>
</comment>
<dbReference type="AlphaFoldDB" id="A0A9X2XU36"/>
<dbReference type="InterPro" id="IPR032466">
    <property type="entry name" value="Metal_Hydrolase"/>
</dbReference>
<protein>
    <submittedName>
        <fullName evidence="1">Uncharacterized protein</fullName>
    </submittedName>
</protein>
<keyword evidence="2" id="KW-1185">Reference proteome</keyword>
<dbReference type="SUPFAM" id="SSF51556">
    <property type="entry name" value="Metallo-dependent hydrolases"/>
    <property type="match status" value="1"/>
</dbReference>
<dbReference type="EMBL" id="JAOTIF010000002">
    <property type="protein sequence ID" value="MCU7548590.1"/>
    <property type="molecule type" value="Genomic_DNA"/>
</dbReference>
<proteinExistence type="predicted"/>
<gene>
    <name evidence="1" type="ORF">OCK74_05650</name>
</gene>
<reference evidence="1" key="2">
    <citation type="submission" date="2023-04" db="EMBL/GenBank/DDBJ databases">
        <title>Paracnuella aquatica gen. nov., sp. nov., a member of the family Chitinophagaceae isolated from a hot spring.</title>
        <authorList>
            <person name="Wang C."/>
        </authorList>
    </citation>
    <scope>NUCLEOTIDE SEQUENCE</scope>
    <source>
        <strain evidence="1">LB-8</strain>
    </source>
</reference>
<accession>A0A9X2XU36</accession>
<evidence type="ECO:0000313" key="2">
    <source>
        <dbReference type="Proteomes" id="UP001155483"/>
    </source>
</evidence>
<sequence length="103" mass="11976">MDSPSAAKQKVIEYYKLGLRHIKLYWKLRRPEFEAAFETADSLGMKVYGHVDQNIMFIDSTLDIGLRNYEHILTLVNSVLDVQNDGKDFSLEMQKYYAPGTHF</sequence>
<organism evidence="1 2">
    <name type="scientific">Paraflavisolibacter caeni</name>
    <dbReference type="NCBI Taxonomy" id="2982496"/>
    <lineage>
        <taxon>Bacteria</taxon>
        <taxon>Pseudomonadati</taxon>
        <taxon>Bacteroidota</taxon>
        <taxon>Chitinophagia</taxon>
        <taxon>Chitinophagales</taxon>
        <taxon>Chitinophagaceae</taxon>
        <taxon>Paraflavisolibacter</taxon>
    </lineage>
</organism>